<accession>A0ABW1XME2</accession>
<gene>
    <name evidence="1" type="ORF">ACFP85_13015</name>
</gene>
<dbReference type="RefSeq" id="WP_131258594.1">
    <property type="nucleotide sequence ID" value="NZ_JBHSUS010000001.1"/>
</dbReference>
<evidence type="ECO:0000313" key="2">
    <source>
        <dbReference type="Proteomes" id="UP001596364"/>
    </source>
</evidence>
<comment type="caution">
    <text evidence="1">The sequence shown here is derived from an EMBL/GenBank/DDBJ whole genome shotgun (WGS) entry which is preliminary data.</text>
</comment>
<organism evidence="1 2">
    <name type="scientific">Pseudobowmanella zhangzhouensis</name>
    <dbReference type="NCBI Taxonomy" id="1537679"/>
    <lineage>
        <taxon>Bacteria</taxon>
        <taxon>Pseudomonadati</taxon>
        <taxon>Pseudomonadota</taxon>
        <taxon>Gammaproteobacteria</taxon>
        <taxon>Alteromonadales</taxon>
        <taxon>Alteromonadaceae</taxon>
    </lineage>
</organism>
<dbReference type="Proteomes" id="UP001596364">
    <property type="component" value="Unassembled WGS sequence"/>
</dbReference>
<evidence type="ECO:0000313" key="1">
    <source>
        <dbReference type="EMBL" id="MFC6441068.1"/>
    </source>
</evidence>
<proteinExistence type="predicted"/>
<sequence length="96" mass="11125">MNTATQYKATNPTPCSEEEYWDLLEVLPPRRWCRLGVWEVFYMMEPITDTLYHWGAKHIPSNTHYQFIDSATISAHDLLNKLTPVTPSPKKESNNG</sequence>
<name>A0ABW1XME2_9ALTE</name>
<reference evidence="2" key="1">
    <citation type="journal article" date="2019" name="Int. J. Syst. Evol. Microbiol.">
        <title>The Global Catalogue of Microorganisms (GCM) 10K type strain sequencing project: providing services to taxonomists for standard genome sequencing and annotation.</title>
        <authorList>
            <consortium name="The Broad Institute Genomics Platform"/>
            <consortium name="The Broad Institute Genome Sequencing Center for Infectious Disease"/>
            <person name="Wu L."/>
            <person name="Ma J."/>
        </authorList>
    </citation>
    <scope>NUCLEOTIDE SEQUENCE [LARGE SCALE GENOMIC DNA]</scope>
    <source>
        <strain evidence="2">CGMCC 1.16031</strain>
    </source>
</reference>
<keyword evidence="2" id="KW-1185">Reference proteome</keyword>
<dbReference type="EMBL" id="JBHSUS010000001">
    <property type="protein sequence ID" value="MFC6441068.1"/>
    <property type="molecule type" value="Genomic_DNA"/>
</dbReference>
<protein>
    <submittedName>
        <fullName evidence="1">Uncharacterized protein</fullName>
    </submittedName>
</protein>